<sequence length="192" mass="20230">MPASRLVVRLNALALGLISLALVAAFADQLLLGELPCPLCLLQRAALIAAGLGFLLNLRFGIRPLHYGLAILAALSGAAAAMRQVLLHIAPGDPGFGHALFGLHLYTWAFMAFVGIIFGIAILLSLPGSMDGQAAPRERGRFVGLVIILFVVLIVGNLVSTLLECGLTQCPDDPVRYEWIAGIATLLQGGVR</sequence>
<dbReference type="GO" id="GO:0015035">
    <property type="term" value="F:protein-disulfide reductase activity"/>
    <property type="evidence" value="ECO:0007669"/>
    <property type="project" value="InterPro"/>
</dbReference>
<feature type="transmembrane region" description="Helical" evidence="5">
    <location>
        <begin position="142"/>
        <end position="163"/>
    </location>
</feature>
<name>A0A2K8U8Q2_9GAMM</name>
<proteinExistence type="predicted"/>
<keyword evidence="7" id="KW-1185">Reference proteome</keyword>
<dbReference type="SUPFAM" id="SSF158442">
    <property type="entry name" value="DsbB-like"/>
    <property type="match status" value="1"/>
</dbReference>
<evidence type="ECO:0000256" key="2">
    <source>
        <dbReference type="ARBA" id="ARBA00022692"/>
    </source>
</evidence>
<evidence type="ECO:0000256" key="1">
    <source>
        <dbReference type="ARBA" id="ARBA00004141"/>
    </source>
</evidence>
<dbReference type="GO" id="GO:0016020">
    <property type="term" value="C:membrane"/>
    <property type="evidence" value="ECO:0007669"/>
    <property type="project" value="UniProtKB-SubCell"/>
</dbReference>
<dbReference type="InterPro" id="IPR023380">
    <property type="entry name" value="DsbB-like_sf"/>
</dbReference>
<evidence type="ECO:0000256" key="4">
    <source>
        <dbReference type="ARBA" id="ARBA00023136"/>
    </source>
</evidence>
<dbReference type="AlphaFoldDB" id="A0A2K8U8Q2"/>
<feature type="transmembrane region" description="Helical" evidence="5">
    <location>
        <begin position="67"/>
        <end position="86"/>
    </location>
</feature>
<dbReference type="Proteomes" id="UP000232638">
    <property type="component" value="Chromosome"/>
</dbReference>
<dbReference type="KEGG" id="tsy:THSYN_13010"/>
<accession>A0A2K8U8Q2</accession>
<dbReference type="RefSeq" id="WP_100919546.1">
    <property type="nucleotide sequence ID" value="NZ_CP020370.1"/>
</dbReference>
<keyword evidence="4 5" id="KW-0472">Membrane</keyword>
<evidence type="ECO:0000256" key="5">
    <source>
        <dbReference type="SAM" id="Phobius"/>
    </source>
</evidence>
<dbReference type="Pfam" id="PF02600">
    <property type="entry name" value="DsbB"/>
    <property type="match status" value="1"/>
</dbReference>
<reference evidence="6 7" key="1">
    <citation type="submission" date="2017-03" db="EMBL/GenBank/DDBJ databases">
        <title>Complete genome sequence of Candidatus 'Thiodictyon syntrophicum' sp. nov. strain Cad16T, a photolithoautotroph purple sulfur bacterium isolated from an alpine meromictic lake.</title>
        <authorList>
            <person name="Luedin S.M."/>
            <person name="Pothier J.F."/>
            <person name="Danza F."/>
            <person name="Storelli N."/>
            <person name="Wittwer M."/>
            <person name="Tonolla M."/>
        </authorList>
    </citation>
    <scope>NUCLEOTIDE SEQUENCE [LARGE SCALE GENOMIC DNA]</scope>
    <source>
        <strain evidence="6 7">Cad16T</strain>
    </source>
</reference>
<gene>
    <name evidence="6" type="ORF">THSYN_13010</name>
</gene>
<feature type="transmembrane region" description="Helical" evidence="5">
    <location>
        <begin position="43"/>
        <end position="60"/>
    </location>
</feature>
<evidence type="ECO:0008006" key="8">
    <source>
        <dbReference type="Google" id="ProtNLM"/>
    </source>
</evidence>
<protein>
    <recommendedName>
        <fullName evidence="8">Disulfide bond formation protein B</fullName>
    </recommendedName>
</protein>
<keyword evidence="2 5" id="KW-0812">Transmembrane</keyword>
<dbReference type="GO" id="GO:0006457">
    <property type="term" value="P:protein folding"/>
    <property type="evidence" value="ECO:0007669"/>
    <property type="project" value="InterPro"/>
</dbReference>
<comment type="subcellular location">
    <subcellularLocation>
        <location evidence="1">Membrane</location>
        <topology evidence="1">Multi-pass membrane protein</topology>
    </subcellularLocation>
</comment>
<dbReference type="Gene3D" id="1.20.1550.10">
    <property type="entry name" value="DsbB-like"/>
    <property type="match status" value="1"/>
</dbReference>
<dbReference type="EMBL" id="CP020370">
    <property type="protein sequence ID" value="AUB81789.1"/>
    <property type="molecule type" value="Genomic_DNA"/>
</dbReference>
<keyword evidence="3 5" id="KW-1133">Transmembrane helix</keyword>
<evidence type="ECO:0000256" key="3">
    <source>
        <dbReference type="ARBA" id="ARBA00022989"/>
    </source>
</evidence>
<feature type="transmembrane region" description="Helical" evidence="5">
    <location>
        <begin position="106"/>
        <end position="130"/>
    </location>
</feature>
<organism evidence="6 7">
    <name type="scientific">Candidatus Thiodictyon syntrophicum</name>
    <dbReference type="NCBI Taxonomy" id="1166950"/>
    <lineage>
        <taxon>Bacteria</taxon>
        <taxon>Pseudomonadati</taxon>
        <taxon>Pseudomonadota</taxon>
        <taxon>Gammaproteobacteria</taxon>
        <taxon>Chromatiales</taxon>
        <taxon>Chromatiaceae</taxon>
        <taxon>Thiodictyon</taxon>
    </lineage>
</organism>
<evidence type="ECO:0000313" key="6">
    <source>
        <dbReference type="EMBL" id="AUB81789.1"/>
    </source>
</evidence>
<dbReference type="InterPro" id="IPR003752">
    <property type="entry name" value="DiS_bond_form_DsbB/BdbC"/>
</dbReference>
<evidence type="ECO:0000313" key="7">
    <source>
        <dbReference type="Proteomes" id="UP000232638"/>
    </source>
</evidence>
<dbReference type="OrthoDB" id="3711263at2"/>